<dbReference type="InterPro" id="IPR012340">
    <property type="entry name" value="NA-bd_OB-fold"/>
</dbReference>
<evidence type="ECO:0000256" key="3">
    <source>
        <dbReference type="ARBA" id="ARBA00022490"/>
    </source>
</evidence>
<dbReference type="CDD" id="cd04471">
    <property type="entry name" value="S1_RNase_R"/>
    <property type="match status" value="1"/>
</dbReference>
<dbReference type="PANTHER" id="PTHR23355:SF9">
    <property type="entry name" value="DIS3-LIKE EXONUCLEASE 2"/>
    <property type="match status" value="1"/>
</dbReference>
<dbReference type="PANTHER" id="PTHR23355">
    <property type="entry name" value="RIBONUCLEASE"/>
    <property type="match status" value="1"/>
</dbReference>
<dbReference type="SMART" id="SM00955">
    <property type="entry name" value="RNB"/>
    <property type="match status" value="1"/>
</dbReference>
<comment type="caution">
    <text evidence="11">The sequence shown here is derived from an EMBL/GenBank/DDBJ whole genome shotgun (WGS) entry which is preliminary data.</text>
</comment>
<dbReference type="InterPro" id="IPR013223">
    <property type="entry name" value="RNase_B_OB_dom"/>
</dbReference>
<proteinExistence type="inferred from homology"/>
<accession>A0ABS9MJ34</accession>
<dbReference type="InterPro" id="IPR011129">
    <property type="entry name" value="CSD"/>
</dbReference>
<organism evidence="11 12">
    <name type="scientific">Anaeromassilibacillus senegalensis</name>
    <dbReference type="NCBI Taxonomy" id="1673717"/>
    <lineage>
        <taxon>Bacteria</taxon>
        <taxon>Bacillati</taxon>
        <taxon>Bacillota</taxon>
        <taxon>Clostridia</taxon>
        <taxon>Eubacteriales</taxon>
        <taxon>Acutalibacteraceae</taxon>
        <taxon>Anaeromassilibacillus</taxon>
    </lineage>
</organism>
<evidence type="ECO:0000259" key="10">
    <source>
        <dbReference type="PROSITE" id="PS50126"/>
    </source>
</evidence>
<protein>
    <recommendedName>
        <fullName evidence="8">Ribonuclease R</fullName>
        <shortName evidence="8">RNase R</shortName>
        <ecNumber evidence="8">3.1.13.1</ecNumber>
    </recommendedName>
</protein>
<feature type="region of interest" description="Disordered" evidence="9">
    <location>
        <begin position="60"/>
        <end position="84"/>
    </location>
</feature>
<dbReference type="Pfam" id="PF08206">
    <property type="entry name" value="OB_RNB"/>
    <property type="match status" value="1"/>
</dbReference>
<dbReference type="Pfam" id="PF00773">
    <property type="entry name" value="RNB"/>
    <property type="match status" value="1"/>
</dbReference>
<dbReference type="InterPro" id="IPR050180">
    <property type="entry name" value="RNR_Ribonuclease"/>
</dbReference>
<keyword evidence="3 8" id="KW-0963">Cytoplasm</keyword>
<keyword evidence="6 8" id="KW-0269">Exonuclease</keyword>
<dbReference type="EC" id="3.1.13.1" evidence="8"/>
<evidence type="ECO:0000256" key="5">
    <source>
        <dbReference type="ARBA" id="ARBA00022801"/>
    </source>
</evidence>
<evidence type="ECO:0000256" key="2">
    <source>
        <dbReference type="ARBA" id="ARBA00004496"/>
    </source>
</evidence>
<keyword evidence="4 8" id="KW-0540">Nuclease</keyword>
<dbReference type="Proteomes" id="UP001298681">
    <property type="component" value="Unassembled WGS sequence"/>
</dbReference>
<dbReference type="Pfam" id="PF00575">
    <property type="entry name" value="S1"/>
    <property type="match status" value="1"/>
</dbReference>
<keyword evidence="7 8" id="KW-0694">RNA-binding</keyword>
<dbReference type="SUPFAM" id="SSF50249">
    <property type="entry name" value="Nucleic acid-binding proteins"/>
    <property type="match status" value="3"/>
</dbReference>
<comment type="subcellular location">
    <subcellularLocation>
        <location evidence="2 8">Cytoplasm</location>
    </subcellularLocation>
</comment>
<feature type="compositionally biased region" description="Basic and acidic residues" evidence="9">
    <location>
        <begin position="72"/>
        <end position="84"/>
    </location>
</feature>
<evidence type="ECO:0000313" key="11">
    <source>
        <dbReference type="EMBL" id="MCG4610815.1"/>
    </source>
</evidence>
<dbReference type="InterPro" id="IPR003029">
    <property type="entry name" value="S1_domain"/>
</dbReference>
<feature type="domain" description="S1 motif" evidence="10">
    <location>
        <begin position="650"/>
        <end position="729"/>
    </location>
</feature>
<dbReference type="InterPro" id="IPR001900">
    <property type="entry name" value="RNase_II/R"/>
</dbReference>
<dbReference type="InterPro" id="IPR011805">
    <property type="entry name" value="RNase_R"/>
</dbReference>
<keyword evidence="5 8" id="KW-0378">Hydrolase</keyword>
<reference evidence="11 12" key="1">
    <citation type="submission" date="2022-01" db="EMBL/GenBank/DDBJ databases">
        <title>Collection of gut derived symbiotic bacterial strains cultured from healthy donors.</title>
        <authorList>
            <person name="Lin H."/>
            <person name="Kohout C."/>
            <person name="Waligurski E."/>
            <person name="Pamer E.G."/>
        </authorList>
    </citation>
    <scope>NUCLEOTIDE SEQUENCE [LARGE SCALE GENOMIC DNA]</scope>
    <source>
        <strain evidence="11 12">DFI.7.58</strain>
    </source>
</reference>
<dbReference type="NCBIfam" id="TIGR00358">
    <property type="entry name" value="3_prime_RNase"/>
    <property type="match status" value="1"/>
</dbReference>
<dbReference type="NCBIfam" id="TIGR02063">
    <property type="entry name" value="RNase_R"/>
    <property type="match status" value="1"/>
</dbReference>
<dbReference type="Gene3D" id="2.40.50.140">
    <property type="entry name" value="Nucleic acid-binding proteins"/>
    <property type="match status" value="2"/>
</dbReference>
<evidence type="ECO:0000313" key="12">
    <source>
        <dbReference type="Proteomes" id="UP001298681"/>
    </source>
</evidence>
<gene>
    <name evidence="8 11" type="primary">rnr</name>
    <name evidence="11" type="ORF">L0P57_07690</name>
</gene>
<comment type="catalytic activity">
    <reaction evidence="1 8">
        <text>Exonucleolytic cleavage in the 3'- to 5'-direction to yield nucleoside 5'-phosphates.</text>
        <dbReference type="EC" id="3.1.13.1"/>
    </reaction>
</comment>
<dbReference type="InterPro" id="IPR004476">
    <property type="entry name" value="RNase_II/RNase_R"/>
</dbReference>
<dbReference type="EMBL" id="JAKNHQ010000008">
    <property type="protein sequence ID" value="MCG4610815.1"/>
    <property type="molecule type" value="Genomic_DNA"/>
</dbReference>
<dbReference type="PROSITE" id="PS50126">
    <property type="entry name" value="S1"/>
    <property type="match status" value="1"/>
</dbReference>
<name>A0ABS9MJ34_9FIRM</name>
<dbReference type="SMART" id="SM00316">
    <property type="entry name" value="S1"/>
    <property type="match status" value="1"/>
</dbReference>
<evidence type="ECO:0000256" key="7">
    <source>
        <dbReference type="ARBA" id="ARBA00022884"/>
    </source>
</evidence>
<dbReference type="RefSeq" id="WP_237966746.1">
    <property type="nucleotide sequence ID" value="NZ_JAKNHQ010000008.1"/>
</dbReference>
<comment type="similarity">
    <text evidence="8">Belongs to the RNR ribonuclease family. RNase R subfamily.</text>
</comment>
<evidence type="ECO:0000256" key="8">
    <source>
        <dbReference type="HAMAP-Rule" id="MF_01895"/>
    </source>
</evidence>
<evidence type="ECO:0000256" key="9">
    <source>
        <dbReference type="SAM" id="MobiDB-lite"/>
    </source>
</evidence>
<keyword evidence="12" id="KW-1185">Reference proteome</keyword>
<evidence type="ECO:0000256" key="6">
    <source>
        <dbReference type="ARBA" id="ARBA00022839"/>
    </source>
</evidence>
<comment type="function">
    <text evidence="8">3'-5' exoribonuclease that releases 5'-nucleoside monophosphates and is involved in maturation of structured RNAs.</text>
</comment>
<evidence type="ECO:0000256" key="4">
    <source>
        <dbReference type="ARBA" id="ARBA00022722"/>
    </source>
</evidence>
<sequence length="736" mass="81213">MLEEMKDQILKFVQKTPQAMTSRGLMKKMRVKDPKLFYRAMDQLRQQGVLQVNKKHRVRLAASSARSKRAGSPREKRPFSGTLREKLRGPVEKIDGVKRAVIVSLSKGFAFARPEDGGEDLFIHADHLKSAFIGDTVVLNHLERSGKGLSADVEQITERASRLLTGTLVEGEEGLEFAPDDAIRYNIPLSRKSLPHLRPHVKAQAEIQQIPGTDRLTARVIKVYGSSDSAKICADAIIDQNGIRTEFPEEVLAEAEKIRKAKITEKDRKGRLDLRGLGICTIDGPDAKDLDDAISVSRTRLGYRLGVHIADVSHYVKAGSAIDLEARERGTSVYFADRVIPMLPEALSNGVCSLNAGEDKLTFSAIIELDKQGTILSFRFRKSIINSKVRGVYGEVNQLFNGTADKALRKKYSPVIRSLHAARELAEILKARAKRSGTVELDSTESRFVLDGQGVCVDVQPRESGEAEQMIEQLMITANQAAAQLAKRANLPFVYRIHEQPAPDRVESLADLVGALGLNPVSLRHSASVKTADFAAIMEQAEGTPAQKVISHQLLRTMAKARYDTQPVGHFGLALEDYCHFTSPIRRYPDTAIHRILSAYLAKDKQIAAHYTEFAREAASNSSKCEVRAMAAERSAEDCYMAEYMRQHIGEEATGVISGVTMRGVFVELPNTVEGFVPITSFEGAHFEFDGMITQYDATTGRKLTIGQPLRVKAVAADVASGRIDFLPVEPTPENV</sequence>
<dbReference type="SMART" id="SM00357">
    <property type="entry name" value="CSP"/>
    <property type="match status" value="1"/>
</dbReference>
<evidence type="ECO:0000256" key="1">
    <source>
        <dbReference type="ARBA" id="ARBA00001849"/>
    </source>
</evidence>
<dbReference type="HAMAP" id="MF_01895">
    <property type="entry name" value="RNase_R"/>
    <property type="match status" value="1"/>
</dbReference>